<feature type="non-terminal residue" evidence="1">
    <location>
        <position position="498"/>
    </location>
</feature>
<sequence>FLLIDIEYEQRTTYESFINILSQQSVAKLYALDLTRLNEVTEVKMSGSPKTLEEKLLLIRDFCDQVAIKQQDPKYTRGKPKFAVDCELQSDRNVVLLSNFNFGDHLKTDLNKRQQEAFTQYSDHLQNYLNDLNKRFTDNEEADFSEEAFPDFPDQPEAYEEFFSAQLKTQTCIGAYLQITEDFNFQEAQKESDFAEFLAKNNFQIAQQKPFCDADLFSYVYNPYRVKEAKPHPRLLLTKQLADKKKQTKIPRDPTVQQFCYPDGQVNLQKLQTWLKEHKYAQKAQFDVEVKLIPFFEVKNMSKLQFYFQTFKTLKGQNLKDEKTFLTQFNQKVNDSTLPAKNCEKLVHQLNLLLKAPKKYLEFCGRFNHLSQQTTDFRILAYQQMPRKTINLRTLEFSKQKDAEKVLVAVLKGFYEDQLNYISKINDKAFTQLIKDLIRDSQKLKEVETEPKMDLYYETLNDLQYQDQNRVGCVLEAMIMQIEHNFAPPVQQPPKVET</sequence>
<organism evidence="1">
    <name type="scientific">Trepomonas sp. PC1</name>
    <dbReference type="NCBI Taxonomy" id="1076344"/>
    <lineage>
        <taxon>Eukaryota</taxon>
        <taxon>Metamonada</taxon>
        <taxon>Diplomonadida</taxon>
        <taxon>Hexamitidae</taxon>
        <taxon>Hexamitinae</taxon>
        <taxon>Trepomonas</taxon>
    </lineage>
</organism>
<proteinExistence type="predicted"/>
<feature type="non-terminal residue" evidence="1">
    <location>
        <position position="1"/>
    </location>
</feature>
<dbReference type="EMBL" id="GDID01001427">
    <property type="protein sequence ID" value="JAP95179.1"/>
    <property type="molecule type" value="Transcribed_RNA"/>
</dbReference>
<gene>
    <name evidence="1" type="ORF">TPC1_11913</name>
</gene>
<name>A0A146KIU6_9EUKA</name>
<protein>
    <submittedName>
        <fullName evidence="1">Uncharacterized protein</fullName>
    </submittedName>
</protein>
<evidence type="ECO:0000313" key="1">
    <source>
        <dbReference type="EMBL" id="JAP95179.1"/>
    </source>
</evidence>
<accession>A0A146KIU6</accession>
<reference evidence="1" key="1">
    <citation type="submission" date="2015-07" db="EMBL/GenBank/DDBJ databases">
        <title>Adaptation to a free-living lifestyle via gene acquisitions in the diplomonad Trepomonas sp. PC1.</title>
        <authorList>
            <person name="Xu F."/>
            <person name="Jerlstrom-Hultqvist J."/>
            <person name="Kolisko M."/>
            <person name="Simpson A.G.B."/>
            <person name="Roger A.J."/>
            <person name="Svard S.G."/>
            <person name="Andersson J.O."/>
        </authorList>
    </citation>
    <scope>NUCLEOTIDE SEQUENCE</scope>
    <source>
        <strain evidence="1">PC1</strain>
    </source>
</reference>
<dbReference type="AlphaFoldDB" id="A0A146KIU6"/>